<gene>
    <name evidence="11" type="ORF">GCM10017566_09860</name>
</gene>
<proteinExistence type="predicted"/>
<evidence type="ECO:0000256" key="2">
    <source>
        <dbReference type="ARBA" id="ARBA00015816"/>
    </source>
</evidence>
<dbReference type="EMBL" id="BNAV01000001">
    <property type="protein sequence ID" value="GHF38664.1"/>
    <property type="molecule type" value="Genomic_DNA"/>
</dbReference>
<comment type="caution">
    <text evidence="11">The sequence shown here is derived from an EMBL/GenBank/DDBJ whole genome shotgun (WGS) entry which is preliminary data.</text>
</comment>
<reference evidence="11" key="2">
    <citation type="submission" date="2020-09" db="EMBL/GenBank/DDBJ databases">
        <authorList>
            <person name="Sun Q."/>
            <person name="Zhou Y."/>
        </authorList>
    </citation>
    <scope>NUCLEOTIDE SEQUENCE</scope>
    <source>
        <strain evidence="11">CGMCC 4.7679</strain>
    </source>
</reference>
<dbReference type="Pfam" id="PF00355">
    <property type="entry name" value="Rieske"/>
    <property type="match status" value="1"/>
</dbReference>
<keyword evidence="12" id="KW-1185">Reference proteome</keyword>
<dbReference type="PANTHER" id="PTHR10134">
    <property type="entry name" value="CYTOCHROME B-C1 COMPLEX SUBUNIT RIESKE, MITOCHONDRIAL"/>
    <property type="match status" value="1"/>
</dbReference>
<dbReference type="CDD" id="cd03467">
    <property type="entry name" value="Rieske"/>
    <property type="match status" value="1"/>
</dbReference>
<keyword evidence="7" id="KW-1015">Disulfide bond</keyword>
<accession>A0A8H9IWG9</accession>
<reference evidence="11" key="1">
    <citation type="journal article" date="2014" name="Int. J. Syst. Evol. Microbiol.">
        <title>Complete genome sequence of Corynebacterium casei LMG S-19264T (=DSM 44701T), isolated from a smear-ripened cheese.</title>
        <authorList>
            <consortium name="US DOE Joint Genome Institute (JGI-PGF)"/>
            <person name="Walter F."/>
            <person name="Albersmeier A."/>
            <person name="Kalinowski J."/>
            <person name="Ruckert C."/>
        </authorList>
    </citation>
    <scope>NUCLEOTIDE SEQUENCE</scope>
    <source>
        <strain evidence="11">CGMCC 4.7679</strain>
    </source>
</reference>
<comment type="function">
    <text evidence="1">Iron-sulfur subunit of the cytochrome bc1 complex, an essential component of the respiratory electron transport chain required for ATP synthesis. The bc1 complex catalyzes the oxidation of menaquinol and the reduction of cytochrome c in the respiratory chain. The bc1 complex operates through a Q-cycle mechanism that couples electron transfer to generation of the proton gradient that drives ATP synthesis.</text>
</comment>
<name>A0A8H9IWG9_9PSEU</name>
<evidence type="ECO:0000256" key="3">
    <source>
        <dbReference type="ARBA" id="ARBA00022714"/>
    </source>
</evidence>
<evidence type="ECO:0000313" key="12">
    <source>
        <dbReference type="Proteomes" id="UP000658656"/>
    </source>
</evidence>
<organism evidence="11 12">
    <name type="scientific">Amycolatopsis bartoniae</name>
    <dbReference type="NCBI Taxonomy" id="941986"/>
    <lineage>
        <taxon>Bacteria</taxon>
        <taxon>Bacillati</taxon>
        <taxon>Actinomycetota</taxon>
        <taxon>Actinomycetes</taxon>
        <taxon>Pseudonocardiales</taxon>
        <taxon>Pseudonocardiaceae</taxon>
        <taxon>Amycolatopsis</taxon>
    </lineage>
</organism>
<keyword evidence="4" id="KW-0479">Metal-binding</keyword>
<keyword evidence="5" id="KW-0408">Iron</keyword>
<evidence type="ECO:0000256" key="7">
    <source>
        <dbReference type="ARBA" id="ARBA00023157"/>
    </source>
</evidence>
<dbReference type="GO" id="GO:0004497">
    <property type="term" value="F:monooxygenase activity"/>
    <property type="evidence" value="ECO:0007669"/>
    <property type="project" value="UniProtKB-ARBA"/>
</dbReference>
<dbReference type="InterPro" id="IPR036922">
    <property type="entry name" value="Rieske_2Fe-2S_sf"/>
</dbReference>
<evidence type="ECO:0000313" key="11">
    <source>
        <dbReference type="EMBL" id="GHF38664.1"/>
    </source>
</evidence>
<sequence>MAGAAAGAVALAACGTDSGSAGSSGGSAPTAAAGTTVAALNDIPVGQAKSVTVSGQPAIVARPTETTAACFSAICTHQGCTVNPEGGKLNCPCHGSVFNALTGAVEKGPAQTALPSIPVKVDGSNVVTA</sequence>
<dbReference type="InterPro" id="IPR014349">
    <property type="entry name" value="Rieske_Fe-S_prot"/>
</dbReference>
<dbReference type="Proteomes" id="UP000658656">
    <property type="component" value="Unassembled WGS sequence"/>
</dbReference>
<dbReference type="InterPro" id="IPR005805">
    <property type="entry name" value="Rieske_Fe-S_prot_C"/>
</dbReference>
<dbReference type="SUPFAM" id="SSF50022">
    <property type="entry name" value="ISP domain"/>
    <property type="match status" value="1"/>
</dbReference>
<dbReference type="PRINTS" id="PR00162">
    <property type="entry name" value="RIESKE"/>
</dbReference>
<dbReference type="Gene3D" id="2.102.10.10">
    <property type="entry name" value="Rieske [2Fe-2S] iron-sulphur domain"/>
    <property type="match status" value="1"/>
</dbReference>
<dbReference type="GO" id="GO:0016705">
    <property type="term" value="F:oxidoreductase activity, acting on paired donors, with incorporation or reduction of molecular oxygen"/>
    <property type="evidence" value="ECO:0007669"/>
    <property type="project" value="UniProtKB-ARBA"/>
</dbReference>
<feature type="domain" description="Rieske" evidence="10">
    <location>
        <begin position="35"/>
        <end position="128"/>
    </location>
</feature>
<evidence type="ECO:0000256" key="6">
    <source>
        <dbReference type="ARBA" id="ARBA00023014"/>
    </source>
</evidence>
<dbReference type="GO" id="GO:0016020">
    <property type="term" value="C:membrane"/>
    <property type="evidence" value="ECO:0007669"/>
    <property type="project" value="InterPro"/>
</dbReference>
<dbReference type="InterPro" id="IPR017941">
    <property type="entry name" value="Rieske_2Fe-2S"/>
</dbReference>
<evidence type="ECO:0000256" key="4">
    <source>
        <dbReference type="ARBA" id="ARBA00022723"/>
    </source>
</evidence>
<protein>
    <recommendedName>
        <fullName evidence="2">Cytochrome bc1 complex Rieske iron-sulfur subunit</fullName>
    </recommendedName>
    <alternativeName>
        <fullName evidence="8">Cytochrome bc1 reductase complex subunit QcrA</fullName>
    </alternativeName>
</protein>
<dbReference type="GO" id="GO:0046872">
    <property type="term" value="F:metal ion binding"/>
    <property type="evidence" value="ECO:0007669"/>
    <property type="project" value="UniProtKB-KW"/>
</dbReference>
<evidence type="ECO:0000256" key="9">
    <source>
        <dbReference type="ARBA" id="ARBA00034078"/>
    </source>
</evidence>
<evidence type="ECO:0000256" key="1">
    <source>
        <dbReference type="ARBA" id="ARBA00002494"/>
    </source>
</evidence>
<keyword evidence="6" id="KW-0411">Iron-sulfur</keyword>
<evidence type="ECO:0000256" key="5">
    <source>
        <dbReference type="ARBA" id="ARBA00023004"/>
    </source>
</evidence>
<comment type="cofactor">
    <cofactor evidence="9">
        <name>[2Fe-2S] cluster</name>
        <dbReference type="ChEBI" id="CHEBI:190135"/>
    </cofactor>
</comment>
<evidence type="ECO:0000259" key="10">
    <source>
        <dbReference type="PROSITE" id="PS51296"/>
    </source>
</evidence>
<dbReference type="GO" id="GO:0051537">
    <property type="term" value="F:2 iron, 2 sulfur cluster binding"/>
    <property type="evidence" value="ECO:0007669"/>
    <property type="project" value="UniProtKB-KW"/>
</dbReference>
<dbReference type="PROSITE" id="PS51296">
    <property type="entry name" value="RIESKE"/>
    <property type="match status" value="1"/>
</dbReference>
<evidence type="ECO:0000256" key="8">
    <source>
        <dbReference type="ARBA" id="ARBA00029586"/>
    </source>
</evidence>
<dbReference type="AlphaFoldDB" id="A0A8H9IWG9"/>
<keyword evidence="3" id="KW-0001">2Fe-2S</keyword>